<gene>
    <name evidence="1" type="ORF">Tci_896997</name>
</gene>
<accession>A0A699UUK9</accession>
<comment type="caution">
    <text evidence="1">The sequence shown here is derived from an EMBL/GenBank/DDBJ whole genome shotgun (WGS) entry which is preliminary data.</text>
</comment>
<name>A0A699UUK9_TANCI</name>
<dbReference type="AlphaFoldDB" id="A0A699UUK9"/>
<feature type="non-terminal residue" evidence="1">
    <location>
        <position position="58"/>
    </location>
</feature>
<sequence length="58" mass="6669">MKVNDVPRLQTLVDKNKVIIIEATIRDALRLNDAEDVDCLSNEEIFTEFARMGYEKPS</sequence>
<organism evidence="1">
    <name type="scientific">Tanacetum cinerariifolium</name>
    <name type="common">Dalmatian daisy</name>
    <name type="synonym">Chrysanthemum cinerariifolium</name>
    <dbReference type="NCBI Taxonomy" id="118510"/>
    <lineage>
        <taxon>Eukaryota</taxon>
        <taxon>Viridiplantae</taxon>
        <taxon>Streptophyta</taxon>
        <taxon>Embryophyta</taxon>
        <taxon>Tracheophyta</taxon>
        <taxon>Spermatophyta</taxon>
        <taxon>Magnoliopsida</taxon>
        <taxon>eudicotyledons</taxon>
        <taxon>Gunneridae</taxon>
        <taxon>Pentapetalae</taxon>
        <taxon>asterids</taxon>
        <taxon>campanulids</taxon>
        <taxon>Asterales</taxon>
        <taxon>Asteraceae</taxon>
        <taxon>Asteroideae</taxon>
        <taxon>Anthemideae</taxon>
        <taxon>Anthemidinae</taxon>
        <taxon>Tanacetum</taxon>
    </lineage>
</organism>
<protein>
    <submittedName>
        <fullName evidence="1">Uncharacterized protein</fullName>
    </submittedName>
</protein>
<proteinExistence type="predicted"/>
<evidence type="ECO:0000313" key="1">
    <source>
        <dbReference type="EMBL" id="GFD25028.1"/>
    </source>
</evidence>
<dbReference type="EMBL" id="BKCJ011357358">
    <property type="protein sequence ID" value="GFD25028.1"/>
    <property type="molecule type" value="Genomic_DNA"/>
</dbReference>
<reference evidence="1" key="1">
    <citation type="journal article" date="2019" name="Sci. Rep.">
        <title>Draft genome of Tanacetum cinerariifolium, the natural source of mosquito coil.</title>
        <authorList>
            <person name="Yamashiro T."/>
            <person name="Shiraishi A."/>
            <person name="Satake H."/>
            <person name="Nakayama K."/>
        </authorList>
    </citation>
    <scope>NUCLEOTIDE SEQUENCE</scope>
</reference>